<evidence type="ECO:0000313" key="3">
    <source>
        <dbReference type="Proteomes" id="UP000017820"/>
    </source>
</evidence>
<gene>
    <name evidence="2" type="ORF">PL2TA16_03314</name>
</gene>
<proteinExistence type="predicted"/>
<accession>V4H7L8</accession>
<dbReference type="RefSeq" id="WP_023399192.1">
    <property type="nucleotide sequence ID" value="NZ_AUSV01000036.1"/>
</dbReference>
<organism evidence="2 3">
    <name type="scientific">Pseudoalteromonas luteoviolacea (strain 2ta16)</name>
    <dbReference type="NCBI Taxonomy" id="1353533"/>
    <lineage>
        <taxon>Bacteria</taxon>
        <taxon>Pseudomonadati</taxon>
        <taxon>Pseudomonadota</taxon>
        <taxon>Gammaproteobacteria</taxon>
        <taxon>Alteromonadales</taxon>
        <taxon>Pseudoalteromonadaceae</taxon>
        <taxon>Pseudoalteromonas</taxon>
    </lineage>
</organism>
<dbReference type="EMBL" id="AUSV01000036">
    <property type="protein sequence ID" value="ESP93461.1"/>
    <property type="molecule type" value="Genomic_DNA"/>
</dbReference>
<sequence>MNAPMDTMKRSLWHRATSYVLTLFMMLQLTIPSVAAAMTSASNGLFQQELSAEQLFARSAIQTYLYERSKYIPKPPGNYANQTIEEFHSVLQSSYLHRVPSEIAIDWIPIAGDITIFVPQERTIYPLKKLVGDSFVQRKLIGSQIKRLIGRTYYKTTFTSEQAQISQLYANAKTVASKSTFKYQFGDTLPEGIADTMKADFIWPERRSIGGEYVLVPVVHLQKATVEDRDTDGQHTVEFRKSNATFKSAQITNADIKLQRDTVFTTINDLVIGSKSSISIDNSASRIYAGVSFLPDASGKVQGVATGTLYNYGQINSERNVDIVAGNYVQKTFVHRFKTVHGYSDYLGSIASINAGGSISIKTYGDMEFAGATANANGGSITLSADGNILIGAVKLQNAASFKIRGGHKTKDGTNYIQSILTAKDNISLYASGIIEIIASELHADKGVIEILSDNGIYILNEFDEYSGTMDRKWGKTTETEQEFETIAIRSVLDAGKGIVISSEYGDITLKATKITSTQGAEIDAHNGKVHLLLAKQQDHYFYNKVKKGFWKIKTETKQDTVDTAIYNDIIGGVRVNATAGLTLELGQYQGESITDVVNGLSSTKSLSWMADIYNDPKYACPPQASAITPDGFSEYAYAAIEADPDFKQCNSLLDVVYTKLEKVHKHEKTSNLSPAAMAIIAIAVSVAMGPAGANWIGAEGAIAQAVGQGTFSAAALSAGAATLATQAATSIANGEGIDGAIKSITESDNLRSLAISMVTAGLLQELEGIKFFDKILPDAAIANADELISIGNQAAQVVVSSAVRAGVETLISGKSLDTLGNAFVNSLKLQAINEVGKGITQNIEKSSFNEAMKYIAHAATGCLLASVQSTSGNKSQDCAAGASGSVAAKFVASQYDPQVDKLTKEGEDVAAWLQKHVGVDATGMSAEEIKYYYENNKISPTELYNWTRLREAISELNTLQAQSADITRLIAGLSAFVAKGTASAINSAASNGQAISQGSTFRTMSLEHRRAVVLLGALEEYELLQAAFLETYTVGDLLKDGVKLPSAFNNSTLANTEISGAEAALLHDIAVMELLSKGTPVQQAELVEEYGMSVTNSLNNLDSQIIHFNWKEFGQMAATSGAVNAFVEMKLTIDAANLHGVKGIEAIREIFQNRWNRYVEHLPLFEALENFASAPLLAKLGSAALKNALKRTTREDLARKIMQNDEKNFVRQLIDEAEYLLKHGDGNTPEVKNRTAIAQAFVPGLSIDTTTKTFFNFTGKPSKLNKIVKPENGIEYGSKPQTLVITDHEKYLNHIKNQFYKSDVEPLHPIMEAEIKRYLKNAQEHGTLISSTHAAAPALHAEVRAANAILHKYPHVSPSQFRIATVRLKGDGAGTSFHACQNCTGILDRFRILTGRTSTEGAP</sequence>
<dbReference type="Pfam" id="PF04830">
    <property type="entry name" value="DUF637"/>
    <property type="match status" value="1"/>
</dbReference>
<dbReference type="Proteomes" id="UP000017820">
    <property type="component" value="Unassembled WGS sequence"/>
</dbReference>
<feature type="domain" description="DUF637" evidence="1">
    <location>
        <begin position="716"/>
        <end position="885"/>
    </location>
</feature>
<reference evidence="2 3" key="1">
    <citation type="submission" date="2013-07" db="EMBL/GenBank/DDBJ databases">
        <title>Draft genome sequence of Pseudoalteromonas luteoviolacea 2ta16.</title>
        <authorList>
            <person name="Allen E.E."/>
            <person name="Azam F."/>
            <person name="Podell S."/>
        </authorList>
    </citation>
    <scope>NUCLEOTIDE SEQUENCE [LARGE SCALE GENOMIC DNA]</scope>
    <source>
        <strain evidence="2 3">2ta16</strain>
    </source>
</reference>
<protein>
    <submittedName>
        <fullName evidence="2">Putative hemagglutinin (DUF637)</fullName>
    </submittedName>
</protein>
<dbReference type="Pfam" id="PF14431">
    <property type="entry name" value="YwqJ-deaminase"/>
    <property type="match status" value="1"/>
</dbReference>
<evidence type="ECO:0000259" key="1">
    <source>
        <dbReference type="Pfam" id="PF04830"/>
    </source>
</evidence>
<name>V4H7L8_PSEL2</name>
<dbReference type="InterPro" id="IPR006915">
    <property type="entry name" value="DUF637_hemagglutn_put"/>
</dbReference>
<comment type="caution">
    <text evidence="2">The sequence shown here is derived from an EMBL/GenBank/DDBJ whole genome shotgun (WGS) entry which is preliminary data.</text>
</comment>
<dbReference type="PATRIC" id="fig|1353533.3.peg.2277"/>
<evidence type="ECO:0000313" key="2">
    <source>
        <dbReference type="EMBL" id="ESP93461.1"/>
    </source>
</evidence>
<dbReference type="InterPro" id="IPR025968">
    <property type="entry name" value="YwqJ_deaminase"/>
</dbReference>